<comment type="caution">
    <text evidence="1">The sequence shown here is derived from an EMBL/GenBank/DDBJ whole genome shotgun (WGS) entry which is preliminary data.</text>
</comment>
<sequence length="58" mass="6418">MTGTPGELFAVLDRVGRLQLPREHIERYGLRGRVCLSSETDHVGVWAGRTKPPSDQGD</sequence>
<accession>A0ABV5P6V3</accession>
<keyword evidence="2" id="KW-1185">Reference proteome</keyword>
<evidence type="ECO:0000313" key="2">
    <source>
        <dbReference type="Proteomes" id="UP001589718"/>
    </source>
</evidence>
<proteinExistence type="predicted"/>
<reference evidence="1 2" key="1">
    <citation type="submission" date="2024-09" db="EMBL/GenBank/DDBJ databases">
        <authorList>
            <person name="Sun Q."/>
            <person name="Mori K."/>
        </authorList>
    </citation>
    <scope>NUCLEOTIDE SEQUENCE [LARGE SCALE GENOMIC DNA]</scope>
    <source>
        <strain evidence="1 2">JCM 4362</strain>
    </source>
</reference>
<dbReference type="RefSeq" id="WP_345217487.1">
    <property type="nucleotide sequence ID" value="NZ_BAAAXE010000001.1"/>
</dbReference>
<evidence type="ECO:0000313" key="1">
    <source>
        <dbReference type="EMBL" id="MFB9518849.1"/>
    </source>
</evidence>
<organism evidence="1 2">
    <name type="scientific">Streptomyces cremeus</name>
    <dbReference type="NCBI Taxonomy" id="66881"/>
    <lineage>
        <taxon>Bacteria</taxon>
        <taxon>Bacillati</taxon>
        <taxon>Actinomycetota</taxon>
        <taxon>Actinomycetes</taxon>
        <taxon>Kitasatosporales</taxon>
        <taxon>Streptomycetaceae</taxon>
        <taxon>Streptomyces</taxon>
    </lineage>
</organism>
<name>A0ABV5P6V3_STRCM</name>
<dbReference type="Proteomes" id="UP001589718">
    <property type="component" value="Unassembled WGS sequence"/>
</dbReference>
<dbReference type="EMBL" id="JBHMCR010000002">
    <property type="protein sequence ID" value="MFB9518849.1"/>
    <property type="molecule type" value="Genomic_DNA"/>
</dbReference>
<evidence type="ECO:0008006" key="3">
    <source>
        <dbReference type="Google" id="ProtNLM"/>
    </source>
</evidence>
<gene>
    <name evidence="1" type="ORF">ACFFTU_02640</name>
</gene>
<protein>
    <recommendedName>
        <fullName evidence="3">AbrB/MazE/SpoVT family DNA-binding domain-containing protein</fullName>
    </recommendedName>
</protein>